<name>A0ABW3UPU1_9BACL</name>
<dbReference type="InterPro" id="IPR013785">
    <property type="entry name" value="Aldolase_TIM"/>
</dbReference>
<evidence type="ECO:0000313" key="1">
    <source>
        <dbReference type="EMBL" id="MFD1221921.1"/>
    </source>
</evidence>
<comment type="caution">
    <text evidence="1">The sequence shown here is derived from an EMBL/GenBank/DDBJ whole genome shotgun (WGS) entry which is preliminary data.</text>
</comment>
<dbReference type="NCBIfam" id="TIGR03581">
    <property type="entry name" value="EF_0839"/>
    <property type="match status" value="1"/>
</dbReference>
<evidence type="ECO:0000313" key="2">
    <source>
        <dbReference type="Proteomes" id="UP001597180"/>
    </source>
</evidence>
<dbReference type="Pfam" id="PF07071">
    <property type="entry name" value="KDGP_aldolase"/>
    <property type="match status" value="1"/>
</dbReference>
<sequence length="238" mass="24750">MSNPKIQLNVLAKDADNAKQIVEAAQGNVYVGLMVKNFATVEAAVAAVHEFQQAGVPVSVGLGAGDPAMWNKVADVAVQTKPAHVNQVFPAAGYTLGALKSAGSTHSIVNALITPSGTPGQVIITTGPQSEALKATVSCDAAAAMLAEIGVHSVKFYPIGGTDHLDEVAAMVKAAVKYGIRIFEPTGGIDLRTIGQVIEVCAANGAEHIIPHVYTSIIDKATGLTRIEDVRELARFCR</sequence>
<reference evidence="2" key="1">
    <citation type="journal article" date="2019" name="Int. J. Syst. Evol. Microbiol.">
        <title>The Global Catalogue of Microorganisms (GCM) 10K type strain sequencing project: providing services to taxonomists for standard genome sequencing and annotation.</title>
        <authorList>
            <consortium name="The Broad Institute Genomics Platform"/>
            <consortium name="The Broad Institute Genome Sequencing Center for Infectious Disease"/>
            <person name="Wu L."/>
            <person name="Ma J."/>
        </authorList>
    </citation>
    <scope>NUCLEOTIDE SEQUENCE [LARGE SCALE GENOMIC DNA]</scope>
    <source>
        <strain evidence="2">CCUG 53270</strain>
    </source>
</reference>
<dbReference type="EMBL" id="JBHTLU010000019">
    <property type="protein sequence ID" value="MFD1221921.1"/>
    <property type="molecule type" value="Genomic_DNA"/>
</dbReference>
<dbReference type="RefSeq" id="WP_345586185.1">
    <property type="nucleotide sequence ID" value="NZ_BAABJG010000003.1"/>
</dbReference>
<organism evidence="1 2">
    <name type="scientific">Paenibacillus vulneris</name>
    <dbReference type="NCBI Taxonomy" id="1133364"/>
    <lineage>
        <taxon>Bacteria</taxon>
        <taxon>Bacillati</taxon>
        <taxon>Bacillota</taxon>
        <taxon>Bacilli</taxon>
        <taxon>Bacillales</taxon>
        <taxon>Paenibacillaceae</taxon>
        <taxon>Paenibacillus</taxon>
    </lineage>
</organism>
<dbReference type="Gene3D" id="3.20.20.70">
    <property type="entry name" value="Aldolase class I"/>
    <property type="match status" value="1"/>
</dbReference>
<protein>
    <submittedName>
        <fullName evidence="1">KDGP aldolase</fullName>
    </submittedName>
</protein>
<gene>
    <name evidence="1" type="ORF">ACFQ4B_17515</name>
</gene>
<dbReference type="Proteomes" id="UP001597180">
    <property type="component" value="Unassembled WGS sequence"/>
</dbReference>
<proteinExistence type="predicted"/>
<dbReference type="InterPro" id="IPR010763">
    <property type="entry name" value="DgaF"/>
</dbReference>
<keyword evidence="2" id="KW-1185">Reference proteome</keyword>
<accession>A0ABW3UPU1</accession>